<feature type="compositionally biased region" description="Basic and acidic residues" evidence="1">
    <location>
        <begin position="40"/>
        <end position="52"/>
    </location>
</feature>
<feature type="compositionally biased region" description="Low complexity" evidence="1">
    <location>
        <begin position="82"/>
        <end position="123"/>
    </location>
</feature>
<dbReference type="Proteomes" id="UP000182241">
    <property type="component" value="Unassembled WGS sequence"/>
</dbReference>
<evidence type="ECO:0000256" key="1">
    <source>
        <dbReference type="SAM" id="MobiDB-lite"/>
    </source>
</evidence>
<organism evidence="3 4">
    <name type="scientific">Tsukamurella tyrosinosolvens</name>
    <dbReference type="NCBI Taxonomy" id="57704"/>
    <lineage>
        <taxon>Bacteria</taxon>
        <taxon>Bacillati</taxon>
        <taxon>Actinomycetota</taxon>
        <taxon>Actinomycetes</taxon>
        <taxon>Mycobacteriales</taxon>
        <taxon>Tsukamurellaceae</taxon>
        <taxon>Tsukamurella</taxon>
    </lineage>
</organism>
<evidence type="ECO:0000313" key="3">
    <source>
        <dbReference type="EMBL" id="SEB76702.1"/>
    </source>
</evidence>
<sequence>MSTPSEDPTLRNPKPVPKPEPAAPAPRPAPSEPKLAYSEVPDRPTPRTDRIARGAGRVTPPRRTATPPMAAPHRMAPRPHPTHGAQQHRPPAQQARAQQANQARPPQAQSRPARPAGPAQGAPSNPPAPQAQNPAPERARPRLTGPEWAAAAAMIVLVLAVLLGLALA</sequence>
<name>A0A1H4M2P9_TSUTY</name>
<feature type="compositionally biased region" description="Pro residues" evidence="1">
    <location>
        <begin position="14"/>
        <end position="31"/>
    </location>
</feature>
<dbReference type="RefSeq" id="WP_139286057.1">
    <property type="nucleotide sequence ID" value="NZ_FNSA01000003.1"/>
</dbReference>
<feature type="compositionally biased region" description="Low complexity" evidence="1">
    <location>
        <begin position="59"/>
        <end position="74"/>
    </location>
</feature>
<protein>
    <submittedName>
        <fullName evidence="3">Translation initiation factor IF-2</fullName>
    </submittedName>
</protein>
<evidence type="ECO:0000256" key="2">
    <source>
        <dbReference type="SAM" id="Phobius"/>
    </source>
</evidence>
<keyword evidence="2" id="KW-0472">Membrane</keyword>
<proteinExistence type="predicted"/>
<dbReference type="AlphaFoldDB" id="A0A1H4M2P9"/>
<evidence type="ECO:0000313" key="4">
    <source>
        <dbReference type="Proteomes" id="UP000182241"/>
    </source>
</evidence>
<keyword evidence="2" id="KW-0812">Transmembrane</keyword>
<feature type="region of interest" description="Disordered" evidence="1">
    <location>
        <begin position="1"/>
        <end position="143"/>
    </location>
</feature>
<gene>
    <name evidence="3" type="ORF">SAMN04489793_0762</name>
</gene>
<keyword evidence="3" id="KW-0396">Initiation factor</keyword>
<keyword evidence="2" id="KW-1133">Transmembrane helix</keyword>
<keyword evidence="4" id="KW-1185">Reference proteome</keyword>
<reference evidence="4" key="1">
    <citation type="submission" date="2016-10" db="EMBL/GenBank/DDBJ databases">
        <authorList>
            <person name="Varghese N."/>
            <person name="Submissions S."/>
        </authorList>
    </citation>
    <scope>NUCLEOTIDE SEQUENCE [LARGE SCALE GENOMIC DNA]</scope>
    <source>
        <strain evidence="4">DSM 44234</strain>
    </source>
</reference>
<accession>A0A1H4M2P9</accession>
<feature type="transmembrane region" description="Helical" evidence="2">
    <location>
        <begin position="148"/>
        <end position="167"/>
    </location>
</feature>
<dbReference type="STRING" id="57704.SAMN04489793_0762"/>
<dbReference type="EMBL" id="FNSA01000003">
    <property type="protein sequence ID" value="SEB76702.1"/>
    <property type="molecule type" value="Genomic_DNA"/>
</dbReference>
<keyword evidence="3" id="KW-0648">Protein biosynthesis</keyword>
<dbReference type="GO" id="GO:0003743">
    <property type="term" value="F:translation initiation factor activity"/>
    <property type="evidence" value="ECO:0007669"/>
    <property type="project" value="UniProtKB-KW"/>
</dbReference>